<accession>A0AAQ4EQB1</accession>
<feature type="transmembrane region" description="Helical" evidence="12">
    <location>
        <begin position="191"/>
        <end position="216"/>
    </location>
</feature>
<feature type="transmembrane region" description="Helical" evidence="12">
    <location>
        <begin position="322"/>
        <end position="344"/>
    </location>
</feature>
<evidence type="ECO:0000256" key="2">
    <source>
        <dbReference type="ARBA" id="ARBA00006434"/>
    </source>
</evidence>
<comment type="caution">
    <text evidence="13">The sequence shown here is derived from an EMBL/GenBank/DDBJ whole genome shotgun (WGS) entry which is preliminary data.</text>
</comment>
<evidence type="ECO:0000256" key="8">
    <source>
        <dbReference type="ARBA" id="ARBA00023065"/>
    </source>
</evidence>
<feature type="transmembrane region" description="Helical" evidence="12">
    <location>
        <begin position="152"/>
        <end position="170"/>
    </location>
</feature>
<dbReference type="GO" id="GO:0005886">
    <property type="term" value="C:plasma membrane"/>
    <property type="evidence" value="ECO:0007669"/>
    <property type="project" value="UniProtKB-SubCell"/>
</dbReference>
<feature type="transmembrane region" description="Helical" evidence="12">
    <location>
        <begin position="420"/>
        <end position="441"/>
    </location>
</feature>
<evidence type="ECO:0000256" key="9">
    <source>
        <dbReference type="ARBA" id="ARBA00023136"/>
    </source>
</evidence>
<gene>
    <name evidence="13" type="ORF">V5799_029736</name>
</gene>
<feature type="transmembrane region" description="Helical" evidence="12">
    <location>
        <begin position="73"/>
        <end position="91"/>
    </location>
</feature>
<name>A0AAQ4EQB1_AMBAM</name>
<dbReference type="InterPro" id="IPR001734">
    <property type="entry name" value="Na/solute_symporter"/>
</dbReference>
<evidence type="ECO:0000256" key="6">
    <source>
        <dbReference type="ARBA" id="ARBA00022989"/>
    </source>
</evidence>
<evidence type="ECO:0000256" key="3">
    <source>
        <dbReference type="ARBA" id="ARBA00022448"/>
    </source>
</evidence>
<dbReference type="Proteomes" id="UP001321473">
    <property type="component" value="Unassembled WGS sequence"/>
</dbReference>
<dbReference type="GO" id="GO:0015293">
    <property type="term" value="F:symporter activity"/>
    <property type="evidence" value="ECO:0007669"/>
    <property type="project" value="TreeGrafter"/>
</dbReference>
<evidence type="ECO:0000256" key="11">
    <source>
        <dbReference type="RuleBase" id="RU362091"/>
    </source>
</evidence>
<keyword evidence="7" id="KW-0915">Sodium</keyword>
<feature type="transmembrane region" description="Helical" evidence="12">
    <location>
        <begin position="291"/>
        <end position="310"/>
    </location>
</feature>
<feature type="transmembrane region" description="Helical" evidence="12">
    <location>
        <begin position="236"/>
        <end position="257"/>
    </location>
</feature>
<feature type="transmembrane region" description="Helical" evidence="12">
    <location>
        <begin position="103"/>
        <end position="121"/>
    </location>
</feature>
<protein>
    <recommendedName>
        <fullName evidence="15">Sodium/solute symporter</fullName>
    </recommendedName>
</protein>
<evidence type="ECO:0000256" key="1">
    <source>
        <dbReference type="ARBA" id="ARBA00004651"/>
    </source>
</evidence>
<evidence type="ECO:0000256" key="7">
    <source>
        <dbReference type="ARBA" id="ARBA00023053"/>
    </source>
</evidence>
<dbReference type="InterPro" id="IPR051163">
    <property type="entry name" value="Sodium:Solute_Symporter_SSF"/>
</dbReference>
<dbReference type="GO" id="GO:0006814">
    <property type="term" value="P:sodium ion transport"/>
    <property type="evidence" value="ECO:0007669"/>
    <property type="project" value="UniProtKB-KW"/>
</dbReference>
<dbReference type="InterPro" id="IPR038377">
    <property type="entry name" value="Na/Glc_symporter_sf"/>
</dbReference>
<evidence type="ECO:0000256" key="4">
    <source>
        <dbReference type="ARBA" id="ARBA00022475"/>
    </source>
</evidence>
<evidence type="ECO:0000313" key="13">
    <source>
        <dbReference type="EMBL" id="KAK8776919.1"/>
    </source>
</evidence>
<keyword evidence="14" id="KW-1185">Reference proteome</keyword>
<comment type="subcellular location">
    <subcellularLocation>
        <location evidence="1">Cell membrane</location>
        <topology evidence="1">Multi-pass membrane protein</topology>
    </subcellularLocation>
</comment>
<dbReference type="PROSITE" id="PS50283">
    <property type="entry name" value="NA_SOLUT_SYMP_3"/>
    <property type="match status" value="1"/>
</dbReference>
<keyword evidence="3" id="KW-0813">Transport</keyword>
<evidence type="ECO:0000313" key="14">
    <source>
        <dbReference type="Proteomes" id="UP001321473"/>
    </source>
</evidence>
<keyword evidence="4" id="KW-1003">Cell membrane</keyword>
<dbReference type="PANTHER" id="PTHR42985:SF40">
    <property type="entry name" value="LD47995P-RELATED"/>
    <property type="match status" value="1"/>
</dbReference>
<keyword evidence="10" id="KW-0739">Sodium transport</keyword>
<keyword evidence="9 12" id="KW-0472">Membrane</keyword>
<dbReference type="Pfam" id="PF00474">
    <property type="entry name" value="SSF"/>
    <property type="match status" value="1"/>
</dbReference>
<dbReference type="PANTHER" id="PTHR42985">
    <property type="entry name" value="SODIUM-COUPLED MONOCARBOXYLATE TRANSPORTER"/>
    <property type="match status" value="1"/>
</dbReference>
<proteinExistence type="inferred from homology"/>
<evidence type="ECO:0000256" key="12">
    <source>
        <dbReference type="SAM" id="Phobius"/>
    </source>
</evidence>
<evidence type="ECO:0000256" key="10">
    <source>
        <dbReference type="ARBA" id="ARBA00023201"/>
    </source>
</evidence>
<feature type="transmembrane region" description="Helical" evidence="12">
    <location>
        <begin position="351"/>
        <end position="371"/>
    </location>
</feature>
<dbReference type="AlphaFoldDB" id="A0AAQ4EQB1"/>
<evidence type="ECO:0000256" key="5">
    <source>
        <dbReference type="ARBA" id="ARBA00022692"/>
    </source>
</evidence>
<organism evidence="13 14">
    <name type="scientific">Amblyomma americanum</name>
    <name type="common">Lone star tick</name>
    <dbReference type="NCBI Taxonomy" id="6943"/>
    <lineage>
        <taxon>Eukaryota</taxon>
        <taxon>Metazoa</taxon>
        <taxon>Ecdysozoa</taxon>
        <taxon>Arthropoda</taxon>
        <taxon>Chelicerata</taxon>
        <taxon>Arachnida</taxon>
        <taxon>Acari</taxon>
        <taxon>Parasitiformes</taxon>
        <taxon>Ixodida</taxon>
        <taxon>Ixodoidea</taxon>
        <taxon>Ixodidae</taxon>
        <taxon>Amblyomminae</taxon>
        <taxon>Amblyomma</taxon>
    </lineage>
</organism>
<keyword evidence="5 12" id="KW-0812">Transmembrane</keyword>
<reference evidence="13 14" key="1">
    <citation type="journal article" date="2023" name="Arcadia Sci">
        <title>De novo assembly of a long-read Amblyomma americanum tick genome.</title>
        <authorList>
            <person name="Chou S."/>
            <person name="Poskanzer K.E."/>
            <person name="Rollins M."/>
            <person name="Thuy-Boun P.S."/>
        </authorList>
    </citation>
    <scope>NUCLEOTIDE SEQUENCE [LARGE SCALE GENOMIC DNA]</scope>
    <source>
        <strain evidence="13">F_SG_1</strain>
        <tissue evidence="13">Salivary glands</tissue>
    </source>
</reference>
<dbReference type="EMBL" id="JARKHS020012417">
    <property type="protein sequence ID" value="KAK8776919.1"/>
    <property type="molecule type" value="Genomic_DNA"/>
</dbReference>
<dbReference type="Gene3D" id="1.20.1730.10">
    <property type="entry name" value="Sodium/glucose cotransporter"/>
    <property type="match status" value="1"/>
</dbReference>
<keyword evidence="8" id="KW-0406">Ion transport</keyword>
<keyword evidence="6 12" id="KW-1133">Transmembrane helix</keyword>
<comment type="similarity">
    <text evidence="2 11">Belongs to the sodium:solute symporter (SSF) (TC 2.A.21) family.</text>
</comment>
<evidence type="ECO:0008006" key="15">
    <source>
        <dbReference type="Google" id="ProtNLM"/>
    </source>
</evidence>
<feature type="transmembrane region" description="Helical" evidence="12">
    <location>
        <begin position="38"/>
        <end position="61"/>
    </location>
</feature>
<sequence length="505" mass="55657">MDTMTKIMKPILRNLTPELLSPLWEPVRAYIRLRFNTTISLTACAIYIFLTQSIGAISIFAASLTLVTVFKVPLFWCSLLIGLSGTLYTALGGLRGVVWTDCMQFLFILIAPVTIIANIIIDSLRANSAVQPLSDLNLGAYIAELDLTNDENFWSCFFGTTAAAIYRLCLDQMVAQRLLASRTLQEARRTAFTSTILLFLLYTAGFFMGVALTIWFRGCDPTLLGEIQSMDQILPYYINTYLVHIPGFVGLFLAGVVSAATSTISSMVNSQATILYVDVISPRYKNADQHVLWITRGTALLFGATMTIYSTLCVYMGSVTRIFMMVNTGLTAPFVGLCLLAVLFPFVHSKGAGVATLITVVYQLCHTANIIRTGRRPLQMPVSLDYCPVNRSATASVLNSTSFSPSMPPQDTFVLFRISYLWSSVLAILATVTIGILLSAVTGEMSKTEQPGLSSDLITRMWRKPQQASIGQTQENLNTKKLQEAKHKNQDEVENLLADIEETVV</sequence>